<dbReference type="InterPro" id="IPR003594">
    <property type="entry name" value="HATPase_dom"/>
</dbReference>
<dbReference type="InterPro" id="IPR001789">
    <property type="entry name" value="Sig_transdc_resp-reg_receiver"/>
</dbReference>
<dbReference type="PROSITE" id="PS50109">
    <property type="entry name" value="HIS_KIN"/>
    <property type="match status" value="1"/>
</dbReference>
<evidence type="ECO:0000256" key="8">
    <source>
        <dbReference type="SAM" id="MobiDB-lite"/>
    </source>
</evidence>
<dbReference type="PRINTS" id="PR00344">
    <property type="entry name" value="BCTRLSENSOR"/>
</dbReference>
<dbReference type="PANTHER" id="PTHR43395:SF1">
    <property type="entry name" value="CHEMOTAXIS PROTEIN CHEA"/>
    <property type="match status" value="1"/>
</dbReference>
<dbReference type="PROSITE" id="PS50110">
    <property type="entry name" value="RESPONSE_REGULATORY"/>
    <property type="match status" value="1"/>
</dbReference>
<feature type="compositionally biased region" description="Pro residues" evidence="8">
    <location>
        <begin position="140"/>
        <end position="150"/>
    </location>
</feature>
<dbReference type="GO" id="GO:0000155">
    <property type="term" value="F:phosphorelay sensor kinase activity"/>
    <property type="evidence" value="ECO:0007669"/>
    <property type="project" value="UniProtKB-ARBA"/>
</dbReference>
<feature type="domain" description="HPt" evidence="12">
    <location>
        <begin position="158"/>
        <end position="261"/>
    </location>
</feature>
<evidence type="ECO:0000256" key="4">
    <source>
        <dbReference type="ARBA" id="ARBA00022679"/>
    </source>
</evidence>
<evidence type="ECO:0000256" key="6">
    <source>
        <dbReference type="PROSITE-ProRule" id="PRU00110"/>
    </source>
</evidence>
<dbReference type="SUPFAM" id="SSF52172">
    <property type="entry name" value="CheY-like"/>
    <property type="match status" value="1"/>
</dbReference>
<keyword evidence="14" id="KW-1185">Reference proteome</keyword>
<dbReference type="PANTHER" id="PTHR43395">
    <property type="entry name" value="SENSOR HISTIDINE KINASE CHEA"/>
    <property type="match status" value="1"/>
</dbReference>
<keyword evidence="3 7" id="KW-0597">Phosphoprotein</keyword>
<feature type="domain" description="HPt" evidence="12">
    <location>
        <begin position="3"/>
        <end position="109"/>
    </location>
</feature>
<dbReference type="InterPro" id="IPR036061">
    <property type="entry name" value="CheW-like_dom_sf"/>
</dbReference>
<dbReference type="KEGG" id="pbor:BSF38_00217"/>
<dbReference type="Pfam" id="PF01627">
    <property type="entry name" value="Hpt"/>
    <property type="match status" value="2"/>
</dbReference>
<feature type="domain" description="Response regulatory" evidence="10">
    <location>
        <begin position="799"/>
        <end position="915"/>
    </location>
</feature>
<dbReference type="Pfam" id="PF00072">
    <property type="entry name" value="Response_reg"/>
    <property type="match status" value="1"/>
</dbReference>
<dbReference type="Gene3D" id="2.30.30.40">
    <property type="entry name" value="SH3 Domains"/>
    <property type="match status" value="1"/>
</dbReference>
<dbReference type="STRING" id="1387353.BSF38_00217"/>
<feature type="modified residue" description="Phosphohistidine" evidence="6">
    <location>
        <position position="49"/>
    </location>
</feature>
<dbReference type="PROSITE" id="PS50851">
    <property type="entry name" value="CHEW"/>
    <property type="match status" value="1"/>
</dbReference>
<dbReference type="PROSITE" id="PS50894">
    <property type="entry name" value="HPT"/>
    <property type="match status" value="2"/>
</dbReference>
<comment type="catalytic activity">
    <reaction evidence="1">
        <text>ATP + protein L-histidine = ADP + protein N-phospho-L-histidine.</text>
        <dbReference type="EC" id="2.7.13.3"/>
    </reaction>
</comment>
<dbReference type="GO" id="GO:0006935">
    <property type="term" value="P:chemotaxis"/>
    <property type="evidence" value="ECO:0007669"/>
    <property type="project" value="InterPro"/>
</dbReference>
<evidence type="ECO:0000256" key="1">
    <source>
        <dbReference type="ARBA" id="ARBA00000085"/>
    </source>
</evidence>
<dbReference type="SUPFAM" id="SSF50341">
    <property type="entry name" value="CheW-like"/>
    <property type="match status" value="1"/>
</dbReference>
<dbReference type="Gene3D" id="3.30.565.10">
    <property type="entry name" value="Histidine kinase-like ATPase, C-terminal domain"/>
    <property type="match status" value="1"/>
</dbReference>
<proteinExistence type="predicted"/>
<keyword evidence="4 13" id="KW-0808">Transferase</keyword>
<dbReference type="SMART" id="SM00073">
    <property type="entry name" value="HPT"/>
    <property type="match status" value="2"/>
</dbReference>
<dbReference type="Proteomes" id="UP000186309">
    <property type="component" value="Chromosome"/>
</dbReference>
<evidence type="ECO:0000256" key="3">
    <source>
        <dbReference type="ARBA" id="ARBA00022553"/>
    </source>
</evidence>
<dbReference type="AlphaFoldDB" id="A0A1U7CIV6"/>
<dbReference type="SMART" id="SM00260">
    <property type="entry name" value="CheW"/>
    <property type="match status" value="1"/>
</dbReference>
<evidence type="ECO:0000259" key="9">
    <source>
        <dbReference type="PROSITE" id="PS50109"/>
    </source>
</evidence>
<dbReference type="InterPro" id="IPR051315">
    <property type="entry name" value="Bact_Chemotaxis_CheA"/>
</dbReference>
<accession>A0A1U7CIV6</accession>
<dbReference type="RefSeq" id="WP_076343080.1">
    <property type="nucleotide sequence ID" value="NZ_CP019082.1"/>
</dbReference>
<dbReference type="Pfam" id="PF01584">
    <property type="entry name" value="CheW"/>
    <property type="match status" value="1"/>
</dbReference>
<dbReference type="InterPro" id="IPR002545">
    <property type="entry name" value="CheW-lke_dom"/>
</dbReference>
<evidence type="ECO:0000313" key="13">
    <source>
        <dbReference type="EMBL" id="APW58813.1"/>
    </source>
</evidence>
<feature type="region of interest" description="Disordered" evidence="8">
    <location>
        <begin position="137"/>
        <end position="157"/>
    </location>
</feature>
<evidence type="ECO:0000259" key="11">
    <source>
        <dbReference type="PROSITE" id="PS50851"/>
    </source>
</evidence>
<dbReference type="InterPro" id="IPR008207">
    <property type="entry name" value="Sig_transdc_His_kin_Hpt_dom"/>
</dbReference>
<protein>
    <recommendedName>
        <fullName evidence="2">histidine kinase</fullName>
        <ecNumber evidence="2">2.7.13.3</ecNumber>
    </recommendedName>
</protein>
<feature type="domain" description="Histidine kinase" evidence="9">
    <location>
        <begin position="421"/>
        <end position="637"/>
    </location>
</feature>
<evidence type="ECO:0000313" key="14">
    <source>
        <dbReference type="Proteomes" id="UP000186309"/>
    </source>
</evidence>
<dbReference type="FunFam" id="3.30.565.10:FF:000016">
    <property type="entry name" value="Chemotaxis protein CheA, putative"/>
    <property type="match status" value="1"/>
</dbReference>
<organism evidence="13 14">
    <name type="scientific">Paludisphaera borealis</name>
    <dbReference type="NCBI Taxonomy" id="1387353"/>
    <lineage>
        <taxon>Bacteria</taxon>
        <taxon>Pseudomonadati</taxon>
        <taxon>Planctomycetota</taxon>
        <taxon>Planctomycetia</taxon>
        <taxon>Isosphaerales</taxon>
        <taxon>Isosphaeraceae</taxon>
        <taxon>Paludisphaera</taxon>
    </lineage>
</organism>
<evidence type="ECO:0000256" key="5">
    <source>
        <dbReference type="ARBA" id="ARBA00022777"/>
    </source>
</evidence>
<dbReference type="SMART" id="SM00387">
    <property type="entry name" value="HATPase_c"/>
    <property type="match status" value="1"/>
</dbReference>
<dbReference type="SMART" id="SM00448">
    <property type="entry name" value="REC"/>
    <property type="match status" value="1"/>
</dbReference>
<dbReference type="EC" id="2.7.13.3" evidence="2"/>
<dbReference type="SUPFAM" id="SSF47226">
    <property type="entry name" value="Histidine-containing phosphotransfer domain, HPT domain"/>
    <property type="match status" value="2"/>
</dbReference>
<dbReference type="Gene3D" id="1.20.120.160">
    <property type="entry name" value="HPT domain"/>
    <property type="match status" value="2"/>
</dbReference>
<feature type="domain" description="CheW-like" evidence="11">
    <location>
        <begin position="639"/>
        <end position="773"/>
    </location>
</feature>
<dbReference type="InterPro" id="IPR005467">
    <property type="entry name" value="His_kinase_dom"/>
</dbReference>
<keyword evidence="5" id="KW-0418">Kinase</keyword>
<name>A0A1U7CIV6_9BACT</name>
<dbReference type="InterPro" id="IPR004358">
    <property type="entry name" value="Sig_transdc_His_kin-like_C"/>
</dbReference>
<dbReference type="Gene3D" id="3.40.50.2300">
    <property type="match status" value="1"/>
</dbReference>
<evidence type="ECO:0000259" key="12">
    <source>
        <dbReference type="PROSITE" id="PS50894"/>
    </source>
</evidence>
<dbReference type="OrthoDB" id="9803176at2"/>
<dbReference type="InterPro" id="IPR036641">
    <property type="entry name" value="HPT_dom_sf"/>
</dbReference>
<reference evidence="14" key="1">
    <citation type="submission" date="2016-12" db="EMBL/GenBank/DDBJ databases">
        <title>Comparative genomics of four Isosphaeraceae planctomycetes: a common pool of plasmids and glycoside hydrolase genes.</title>
        <authorList>
            <person name="Ivanova A."/>
        </authorList>
    </citation>
    <scope>NUCLEOTIDE SEQUENCE [LARGE SCALE GENOMIC DNA]</scope>
    <source>
        <strain evidence="14">PX4</strain>
    </source>
</reference>
<dbReference type="EMBL" id="CP019082">
    <property type="protein sequence ID" value="APW58813.1"/>
    <property type="molecule type" value="Genomic_DNA"/>
</dbReference>
<dbReference type="InterPro" id="IPR011006">
    <property type="entry name" value="CheY-like_superfamily"/>
</dbReference>
<sequence>MSEDLSGFSMMDLFRMEADERLAVLSQGLVGLEGEASSQAIEPLMRAAHSLKGAARVVGLDGAVRVAHAMEDCLVAAQKGKIVLSSTAIDVLLRGVDFLTAIAQLSEADMESWQASHAGEMDALTAALAEAEAGKLTETAPPPPLAPPRAPEPRAMTGDLSGFSMMDLFRMEADERLAVLSQGLVGLEGEASSQAIEPLMRAAHSLKGAARVVGLDAAVHVAHAMEDCLVAAQKGKVALGSAAIDVLLRGVDFLTAIAQLSEADMESWQASHAGEMDALTAALAEAEAGKLTEAAPPVPVQAPSPAPAPVPIDDESAPVAAVKIAKPPVAASGEAADRVVRVTAESLSRLMGLAGESLVQTRRFRPFLDSLLLLKGRQTGLLETLQQLEDRLTDSSDGLRAVEREMLAKARDQAARCQQGLSETLETIEEFARGGEDLSSRLHHEVLASRMRPLADGVRGFPRLVRDVAKELGKQAKFEVVGETTGVDRDILDGLEAPLNHLIRNALDHGLETPADRRARGKNPTGLIQLEARHRAGMLQIVLKDDGRGIDVEQLRKKVVEKGLTTEAMASRLNEAEMLDFLFLPGFSTKEKVSELSGRGVGLDVVQSMVQAVRGSVRVASRLGWGTKFVLQLPLTVSVIRALLVEISGEPFAFPLNRIDRIVMVEPDQVREIEGKPHMMLDDQPLGLVEATQIFELTPLVRESGRRPVVVASDRSHRFGVVVDRFLGERDLRVAPLDPRLGRVPNLNSSSVLENGWPVLIIDVEDLIRSIDNLLGGRRVRKLTADVAAGGASVRPPKRVLVVDDSITVRELERQLLENQGYVVDVAVDGVDGWNTVRSGRYDLVVSDIDMPRMDGIELVSHIKKDPLLRSIPVVVVSYKDREEDRIRGLDAGANFYLTKSSFHDQTFLATVVDLIGEARE</sequence>
<dbReference type="InterPro" id="IPR036890">
    <property type="entry name" value="HATPase_C_sf"/>
</dbReference>
<feature type="modified residue" description="Phosphohistidine" evidence="6">
    <location>
        <position position="204"/>
    </location>
</feature>
<dbReference type="CDD" id="cd00088">
    <property type="entry name" value="HPT"/>
    <property type="match status" value="2"/>
</dbReference>
<evidence type="ECO:0000259" key="10">
    <source>
        <dbReference type="PROSITE" id="PS50110"/>
    </source>
</evidence>
<dbReference type="Pfam" id="PF02518">
    <property type="entry name" value="HATPase_c"/>
    <property type="match status" value="1"/>
</dbReference>
<dbReference type="SUPFAM" id="SSF55874">
    <property type="entry name" value="ATPase domain of HSP90 chaperone/DNA topoisomerase II/histidine kinase"/>
    <property type="match status" value="1"/>
</dbReference>
<evidence type="ECO:0000256" key="2">
    <source>
        <dbReference type="ARBA" id="ARBA00012438"/>
    </source>
</evidence>
<gene>
    <name evidence="13" type="primary">cheA_1</name>
    <name evidence="13" type="ORF">BSF38_00217</name>
</gene>
<feature type="modified residue" description="4-aspartylphosphate" evidence="7">
    <location>
        <position position="848"/>
    </location>
</feature>
<evidence type="ECO:0000256" key="7">
    <source>
        <dbReference type="PROSITE-ProRule" id="PRU00169"/>
    </source>
</evidence>